<dbReference type="Pfam" id="PF13367">
    <property type="entry name" value="PrsW-protease"/>
    <property type="match status" value="1"/>
</dbReference>
<sequence>MLLIYFVPFVLIIRKIVQKVQLSKKEVILSALTGAFISTYLGILGNMQLSKLLIEMKLSKDFLSAWGAALTAPFTEELSKGFVVLLCRRLNLKQGLTIGIIVGVGFEIVEDVIYVFQSVFQFHESGFATAIDRVASATVSHWLFASLFALGLVSLLGRCKAISKAQAIFWLVFPVFLHFVLNSPFEDVPNSSAILATVGYALFYHAITKISNIPDEKQELVI</sequence>
<dbReference type="EMBL" id="UHFN01000007">
    <property type="protein sequence ID" value="SUN63413.1"/>
    <property type="molecule type" value="Genomic_DNA"/>
</dbReference>
<keyword evidence="1" id="KW-1133">Transmembrane helix</keyword>
<feature type="transmembrane region" description="Helical" evidence="1">
    <location>
        <begin position="96"/>
        <end position="119"/>
    </location>
</feature>
<reference evidence="2 4" key="1">
    <citation type="submission" date="2018-06" db="EMBL/GenBank/DDBJ databases">
        <authorList>
            <consortium name="Pathogen Informatics"/>
            <person name="Doyle S."/>
        </authorList>
    </citation>
    <scope>NUCLEOTIDE SEQUENCE [LARGE SCALE GENOMIC DNA]</scope>
    <source>
        <strain evidence="2 4">NCTC12224</strain>
    </source>
</reference>
<proteinExistence type="predicted"/>
<evidence type="ECO:0000256" key="1">
    <source>
        <dbReference type="SAM" id="Phobius"/>
    </source>
</evidence>
<keyword evidence="4" id="KW-1185">Reference proteome</keyword>
<gene>
    <name evidence="2" type="ORF">NCTC12224_00003</name>
    <name evidence="3" type="ORF">NCTC12224_02433</name>
</gene>
<accession>A0A380JZE3</accession>
<name>A0A380JZE3_9STRE</name>
<dbReference type="GO" id="GO:0008233">
    <property type="term" value="F:peptidase activity"/>
    <property type="evidence" value="ECO:0007669"/>
    <property type="project" value="InterPro"/>
</dbReference>
<evidence type="ECO:0000313" key="2">
    <source>
        <dbReference type="EMBL" id="SUN57821.1"/>
    </source>
</evidence>
<keyword evidence="1" id="KW-0812">Transmembrane</keyword>
<dbReference type="OrthoDB" id="9785431at2"/>
<feature type="transmembrane region" description="Helical" evidence="1">
    <location>
        <begin position="28"/>
        <end position="47"/>
    </location>
</feature>
<evidence type="ECO:0000313" key="3">
    <source>
        <dbReference type="EMBL" id="SUN63413.1"/>
    </source>
</evidence>
<dbReference type="EMBL" id="UHFN01000001">
    <property type="protein sequence ID" value="SUN57821.1"/>
    <property type="molecule type" value="Genomic_DNA"/>
</dbReference>
<dbReference type="AlphaFoldDB" id="A0A380JZE3"/>
<organism evidence="2 4">
    <name type="scientific">Streptococcus hyointestinalis</name>
    <dbReference type="NCBI Taxonomy" id="1337"/>
    <lineage>
        <taxon>Bacteria</taxon>
        <taxon>Bacillati</taxon>
        <taxon>Bacillota</taxon>
        <taxon>Bacilli</taxon>
        <taxon>Lactobacillales</taxon>
        <taxon>Streptococcaceae</taxon>
        <taxon>Streptococcus</taxon>
    </lineage>
</organism>
<protein>
    <submittedName>
        <fullName evidence="2">Membrane protein</fullName>
    </submittedName>
</protein>
<dbReference type="InterPro" id="IPR026898">
    <property type="entry name" value="PrsW"/>
</dbReference>
<feature type="transmembrane region" description="Helical" evidence="1">
    <location>
        <begin position="139"/>
        <end position="156"/>
    </location>
</feature>
<evidence type="ECO:0000313" key="4">
    <source>
        <dbReference type="Proteomes" id="UP000254924"/>
    </source>
</evidence>
<keyword evidence="1" id="KW-0472">Membrane</keyword>
<dbReference type="Proteomes" id="UP000254924">
    <property type="component" value="Unassembled WGS sequence"/>
</dbReference>